<gene>
    <name evidence="11" type="ORF">HGK34_01960</name>
</gene>
<keyword evidence="4" id="KW-0285">Flavoprotein</keyword>
<evidence type="ECO:0000256" key="1">
    <source>
        <dbReference type="ARBA" id="ARBA00001946"/>
    </source>
</evidence>
<protein>
    <recommendedName>
        <fullName evidence="3">FAD:protein FMN transferase</fullName>
        <ecNumber evidence="2">2.7.1.180</ecNumber>
    </recommendedName>
    <alternativeName>
        <fullName evidence="9">Flavin transferase</fullName>
    </alternativeName>
</protein>
<keyword evidence="5 11" id="KW-0808">Transferase</keyword>
<evidence type="ECO:0000256" key="8">
    <source>
        <dbReference type="ARBA" id="ARBA00022842"/>
    </source>
</evidence>
<organism evidence="11 12">
    <name type="scientific">Myceligenerans indicum</name>
    <dbReference type="NCBI Taxonomy" id="2593663"/>
    <lineage>
        <taxon>Bacteria</taxon>
        <taxon>Bacillati</taxon>
        <taxon>Actinomycetota</taxon>
        <taxon>Actinomycetes</taxon>
        <taxon>Micrococcales</taxon>
        <taxon>Promicromonosporaceae</taxon>
        <taxon>Myceligenerans</taxon>
    </lineage>
</organism>
<comment type="caution">
    <text evidence="11">The sequence shown here is derived from an EMBL/GenBank/DDBJ whole genome shotgun (WGS) entry which is preliminary data.</text>
</comment>
<evidence type="ECO:0000256" key="9">
    <source>
        <dbReference type="ARBA" id="ARBA00031306"/>
    </source>
</evidence>
<accession>A0ABS1LFX9</accession>
<evidence type="ECO:0000256" key="6">
    <source>
        <dbReference type="ARBA" id="ARBA00022723"/>
    </source>
</evidence>
<dbReference type="SUPFAM" id="SSF143631">
    <property type="entry name" value="ApbE-like"/>
    <property type="match status" value="1"/>
</dbReference>
<evidence type="ECO:0000256" key="4">
    <source>
        <dbReference type="ARBA" id="ARBA00022630"/>
    </source>
</evidence>
<evidence type="ECO:0000256" key="10">
    <source>
        <dbReference type="ARBA" id="ARBA00048540"/>
    </source>
</evidence>
<comment type="catalytic activity">
    <reaction evidence="10">
        <text>L-threonyl-[protein] + FAD = FMN-L-threonyl-[protein] + AMP + H(+)</text>
        <dbReference type="Rhea" id="RHEA:36847"/>
        <dbReference type="Rhea" id="RHEA-COMP:11060"/>
        <dbReference type="Rhea" id="RHEA-COMP:11061"/>
        <dbReference type="ChEBI" id="CHEBI:15378"/>
        <dbReference type="ChEBI" id="CHEBI:30013"/>
        <dbReference type="ChEBI" id="CHEBI:57692"/>
        <dbReference type="ChEBI" id="CHEBI:74257"/>
        <dbReference type="ChEBI" id="CHEBI:456215"/>
        <dbReference type="EC" id="2.7.1.180"/>
    </reaction>
</comment>
<keyword evidence="6" id="KW-0479">Metal-binding</keyword>
<dbReference type="InterPro" id="IPR003374">
    <property type="entry name" value="ApbE-like_sf"/>
</dbReference>
<comment type="cofactor">
    <cofactor evidence="1">
        <name>Mg(2+)</name>
        <dbReference type="ChEBI" id="CHEBI:18420"/>
    </cofactor>
</comment>
<dbReference type="EMBL" id="JABBYC010000001">
    <property type="protein sequence ID" value="MBL0885058.1"/>
    <property type="molecule type" value="Genomic_DNA"/>
</dbReference>
<name>A0ABS1LFX9_9MICO</name>
<evidence type="ECO:0000256" key="5">
    <source>
        <dbReference type="ARBA" id="ARBA00022679"/>
    </source>
</evidence>
<evidence type="ECO:0000256" key="7">
    <source>
        <dbReference type="ARBA" id="ARBA00022827"/>
    </source>
</evidence>
<keyword evidence="12" id="KW-1185">Reference proteome</keyword>
<dbReference type="RefSeq" id="WP_201844840.1">
    <property type="nucleotide sequence ID" value="NZ_JABBYC010000001.1"/>
</dbReference>
<dbReference type="Gene3D" id="3.10.520.10">
    <property type="entry name" value="ApbE-like domains"/>
    <property type="match status" value="2"/>
</dbReference>
<dbReference type="EC" id="2.7.1.180" evidence="2"/>
<evidence type="ECO:0000313" key="12">
    <source>
        <dbReference type="Proteomes" id="UP000675409"/>
    </source>
</evidence>
<dbReference type="PANTHER" id="PTHR30040:SF2">
    <property type="entry name" value="FAD:PROTEIN FMN TRANSFERASE"/>
    <property type="match status" value="1"/>
</dbReference>
<keyword evidence="8" id="KW-0460">Magnesium</keyword>
<dbReference type="Proteomes" id="UP000675409">
    <property type="component" value="Unassembled WGS sequence"/>
</dbReference>
<keyword evidence="7" id="KW-0274">FAD</keyword>
<evidence type="ECO:0000256" key="2">
    <source>
        <dbReference type="ARBA" id="ARBA00011955"/>
    </source>
</evidence>
<sequence>MRVTATVMGIPSSFHLPEHRGTAATDPAAARAAVDAAVDLLHEAEQRFSRHVATSELRAVRRGDLDISRVSADMRDVLALADEARDASSGAFDVTGPDGLLDTDGVVKGWAVQRAADLVACRGVVDLCVNVGGDVAVRGGPEPGRPWAVAVADPHDRTRTAAVVHVSDGGVATSGTAERGTHVWDGRTGRPARGLASLTVVAETLTRADILATAGFALGADGLGWVVRNGAAWALEIRPDGTQAQAIRPPRG</sequence>
<dbReference type="Pfam" id="PF02424">
    <property type="entry name" value="ApbE"/>
    <property type="match status" value="2"/>
</dbReference>
<dbReference type="GO" id="GO:0016740">
    <property type="term" value="F:transferase activity"/>
    <property type="evidence" value="ECO:0007669"/>
    <property type="project" value="UniProtKB-KW"/>
</dbReference>
<dbReference type="PANTHER" id="PTHR30040">
    <property type="entry name" value="THIAMINE BIOSYNTHESIS LIPOPROTEIN APBE"/>
    <property type="match status" value="1"/>
</dbReference>
<reference evidence="11 12" key="1">
    <citation type="journal article" date="2021" name="Arch. Microbiol.">
        <title>Myceligenerans indicum sp. nov., an actinobacterium isolated from mangrove sediment of Sundarbans, India.</title>
        <authorList>
            <person name="Asha K."/>
            <person name="Bhadury P."/>
        </authorList>
    </citation>
    <scope>NUCLEOTIDE SEQUENCE [LARGE SCALE GENOMIC DNA]</scope>
    <source>
        <strain evidence="11 12">I2</strain>
    </source>
</reference>
<proteinExistence type="predicted"/>
<dbReference type="InterPro" id="IPR024932">
    <property type="entry name" value="ApbE"/>
</dbReference>
<evidence type="ECO:0000256" key="3">
    <source>
        <dbReference type="ARBA" id="ARBA00016337"/>
    </source>
</evidence>
<evidence type="ECO:0000313" key="11">
    <source>
        <dbReference type="EMBL" id="MBL0885058.1"/>
    </source>
</evidence>